<evidence type="ECO:0000313" key="2">
    <source>
        <dbReference type="Proteomes" id="UP000451565"/>
    </source>
</evidence>
<name>A0A843YT11_9BURK</name>
<keyword evidence="2" id="KW-1185">Reference proteome</keyword>
<gene>
    <name evidence="1" type="ORF">GEV47_06830</name>
</gene>
<evidence type="ECO:0000313" key="1">
    <source>
        <dbReference type="EMBL" id="MQR00392.1"/>
    </source>
</evidence>
<protein>
    <submittedName>
        <fullName evidence="1">DUF1840 family protein</fullName>
    </submittedName>
</protein>
<comment type="caution">
    <text evidence="1">The sequence shown here is derived from an EMBL/GenBank/DDBJ whole genome shotgun (WGS) entry which is preliminary data.</text>
</comment>
<accession>A0A843YT11</accession>
<dbReference type="AlphaFoldDB" id="A0A843YT11"/>
<dbReference type="InterPro" id="IPR014991">
    <property type="entry name" value="DUF1840"/>
</dbReference>
<sequence length="113" mass="12276">MLITFKSKAAADVVMLQAHAEPILSLLHKEAKIGVITAAETSSVIETLEKSVAANKHTASDAIQHDVILHHGDQGDDHDHEKIEHVSFGARVTPLLEMIKAANKEKVDILWGV</sequence>
<dbReference type="OrthoDB" id="5296629at2"/>
<dbReference type="EMBL" id="WINI01000003">
    <property type="protein sequence ID" value="MQR00392.1"/>
    <property type="molecule type" value="Genomic_DNA"/>
</dbReference>
<organism evidence="1 2">
    <name type="scientific">Glaciimonas soli</name>
    <dbReference type="NCBI Taxonomy" id="2590999"/>
    <lineage>
        <taxon>Bacteria</taxon>
        <taxon>Pseudomonadati</taxon>
        <taxon>Pseudomonadota</taxon>
        <taxon>Betaproteobacteria</taxon>
        <taxon>Burkholderiales</taxon>
        <taxon>Oxalobacteraceae</taxon>
        <taxon>Glaciimonas</taxon>
    </lineage>
</organism>
<dbReference type="Proteomes" id="UP000451565">
    <property type="component" value="Unassembled WGS sequence"/>
</dbReference>
<proteinExistence type="predicted"/>
<dbReference type="Pfam" id="PF08895">
    <property type="entry name" value="DUF1840"/>
    <property type="match status" value="1"/>
</dbReference>
<dbReference type="RefSeq" id="WP_153233995.1">
    <property type="nucleotide sequence ID" value="NZ_WINI01000003.1"/>
</dbReference>
<reference evidence="1 2" key="1">
    <citation type="submission" date="2019-10" db="EMBL/GenBank/DDBJ databases">
        <title>Glaciimonas soli sp. nov., a psychrophilic bacterium isolated from the forest soil of a high elevation mountain in Taiwan.</title>
        <authorList>
            <person name="Wang L.-T."/>
            <person name="Shieh W.Y."/>
        </authorList>
    </citation>
    <scope>NUCLEOTIDE SEQUENCE [LARGE SCALE GENOMIC DNA]</scope>
    <source>
        <strain evidence="1 2">GS1</strain>
    </source>
</reference>